<evidence type="ECO:0000313" key="4">
    <source>
        <dbReference type="Proteomes" id="UP000287171"/>
    </source>
</evidence>
<dbReference type="Proteomes" id="UP000287171">
    <property type="component" value="Unassembled WGS sequence"/>
</dbReference>
<name>A0A402BBV7_9CHLR</name>
<dbReference type="AlphaFoldDB" id="A0A402BBV7"/>
<dbReference type="InterPro" id="IPR027417">
    <property type="entry name" value="P-loop_NTPase"/>
</dbReference>
<feature type="domain" description="Terminase large subunit gp17-like C-terminal" evidence="2">
    <location>
        <begin position="307"/>
        <end position="427"/>
    </location>
</feature>
<dbReference type="OrthoDB" id="2985622at2"/>
<accession>A0A402BBV7</accession>
<dbReference type="Gene3D" id="3.30.420.240">
    <property type="match status" value="1"/>
</dbReference>
<dbReference type="InterPro" id="IPR035421">
    <property type="entry name" value="Terminase_6C"/>
</dbReference>
<comment type="caution">
    <text evidence="3">The sequence shown here is derived from an EMBL/GenBank/DDBJ whole genome shotgun (WGS) entry which is preliminary data.</text>
</comment>
<keyword evidence="1" id="KW-1188">Viral release from host cell</keyword>
<dbReference type="EMBL" id="BIFT01000001">
    <property type="protein sequence ID" value="GCE28814.1"/>
    <property type="molecule type" value="Genomic_DNA"/>
</dbReference>
<dbReference type="RefSeq" id="WP_126628988.1">
    <property type="nucleotide sequence ID" value="NZ_BIFT01000001.1"/>
</dbReference>
<gene>
    <name evidence="3" type="ORF">KDA_42980</name>
</gene>
<reference evidence="4" key="1">
    <citation type="submission" date="2018-12" db="EMBL/GenBank/DDBJ databases">
        <title>Tengunoibacter tsumagoiensis gen. nov., sp. nov., Dictyobacter kobayashii sp. nov., D. alpinus sp. nov., and D. joshuensis sp. nov. and description of Dictyobacteraceae fam. nov. within the order Ktedonobacterales isolated from Tengu-no-mugimeshi.</title>
        <authorList>
            <person name="Wang C.M."/>
            <person name="Zheng Y."/>
            <person name="Sakai Y."/>
            <person name="Toyoda A."/>
            <person name="Minakuchi Y."/>
            <person name="Abe K."/>
            <person name="Yokota A."/>
            <person name="Yabe S."/>
        </authorList>
    </citation>
    <scope>NUCLEOTIDE SEQUENCE [LARGE SCALE GENOMIC DNA]</scope>
    <source>
        <strain evidence="4">Uno16</strain>
    </source>
</reference>
<keyword evidence="4" id="KW-1185">Reference proteome</keyword>
<organism evidence="3 4">
    <name type="scientific">Dictyobacter alpinus</name>
    <dbReference type="NCBI Taxonomy" id="2014873"/>
    <lineage>
        <taxon>Bacteria</taxon>
        <taxon>Bacillati</taxon>
        <taxon>Chloroflexota</taxon>
        <taxon>Ktedonobacteria</taxon>
        <taxon>Ktedonobacterales</taxon>
        <taxon>Dictyobacteraceae</taxon>
        <taxon>Dictyobacter</taxon>
    </lineage>
</organism>
<dbReference type="Pfam" id="PF17289">
    <property type="entry name" value="Terminase_6C"/>
    <property type="match status" value="1"/>
</dbReference>
<protein>
    <recommendedName>
        <fullName evidence="2">Terminase large subunit gp17-like C-terminal domain-containing protein</fullName>
    </recommendedName>
</protein>
<evidence type="ECO:0000256" key="1">
    <source>
        <dbReference type="ARBA" id="ARBA00022612"/>
    </source>
</evidence>
<sequence>MQIAETFPAGIGWFARHILGKPLYPYQEQVGDAILAAIREGRGDTFSVMFARQMGKNQLSAVLEAYLLFAYPDGSIVKAAPTYKPQIVNSRMRLLSMLEAPLLRERVWKAFGYIIGLAPDPAEVDVQSGPRILFFSAGPESSIVGATASLLLEIDEAQDVQPGKYDVELKPMAATNNAVTVMYGTAWTEDTLLARMRAHNLERQQQDGIQRHFECDWRVLAAINPRYRRFVAGEILRLGEDHLSIRTQYRLLPISGAGMLFNDLQRCMLPGSHSWLAEPTGDEYYVAGLDVGGEERPRPGAETQPNRKRDSTILTIARVSYNELELPAIEIVHQQWWTGLRHSEQYARVSALIQHWNLRRVLIDSTGLGEALSSLLLDKFGAERISSYKFSRPSKSQLTYQLLSLTSSARLKLYQPDEAPEQIYQECWKQLRLARYRIPAENCIDMYVDPAEGHDDFLMSIALCAQAIRDLQPPTSESQIIAPRQLYRSDGRF</sequence>
<proteinExistence type="predicted"/>
<evidence type="ECO:0000259" key="2">
    <source>
        <dbReference type="Pfam" id="PF17289"/>
    </source>
</evidence>
<dbReference type="Gene3D" id="3.40.50.300">
    <property type="entry name" value="P-loop containing nucleotide triphosphate hydrolases"/>
    <property type="match status" value="1"/>
</dbReference>
<evidence type="ECO:0000313" key="3">
    <source>
        <dbReference type="EMBL" id="GCE28814.1"/>
    </source>
</evidence>